<evidence type="ECO:0000313" key="6">
    <source>
        <dbReference type="Proteomes" id="UP000717835"/>
    </source>
</evidence>
<feature type="signal peptide" evidence="2">
    <location>
        <begin position="1"/>
        <end position="20"/>
    </location>
</feature>
<dbReference type="SUPFAM" id="SSF56925">
    <property type="entry name" value="OMPA-like"/>
    <property type="match status" value="1"/>
</dbReference>
<reference evidence="5" key="1">
    <citation type="submission" date="2020-08" db="EMBL/GenBank/DDBJ databases">
        <authorList>
            <person name="Cejkova D."/>
            <person name="Kubasova T."/>
            <person name="Jahodarova E."/>
            <person name="Rychlik I."/>
        </authorList>
    </citation>
    <scope>NUCLEOTIDE SEQUENCE</scope>
    <source>
        <strain evidence="5">An772</strain>
    </source>
</reference>
<dbReference type="InterPro" id="IPR006315">
    <property type="entry name" value="OM_autotransptr_brl_dom"/>
</dbReference>
<organism evidence="4 6">
    <name type="scientific">Mediterranea massiliensis</name>
    <dbReference type="NCBI Taxonomy" id="1841865"/>
    <lineage>
        <taxon>Bacteria</taxon>
        <taxon>Pseudomonadati</taxon>
        <taxon>Bacteroidota</taxon>
        <taxon>Bacteroidia</taxon>
        <taxon>Bacteroidales</taxon>
        <taxon>Bacteroidaceae</taxon>
        <taxon>Mediterranea</taxon>
    </lineage>
</organism>
<evidence type="ECO:0000259" key="3">
    <source>
        <dbReference type="Pfam" id="PF13505"/>
    </source>
</evidence>
<dbReference type="GO" id="GO:0019867">
    <property type="term" value="C:outer membrane"/>
    <property type="evidence" value="ECO:0007669"/>
    <property type="project" value="InterPro"/>
</dbReference>
<dbReference type="InterPro" id="IPR027385">
    <property type="entry name" value="Beta-barrel_OMP"/>
</dbReference>
<evidence type="ECO:0000313" key="4">
    <source>
        <dbReference type="EMBL" id="HJF93109.1"/>
    </source>
</evidence>
<dbReference type="Proteomes" id="UP000717835">
    <property type="component" value="Unassembled WGS sequence"/>
</dbReference>
<feature type="domain" description="Outer membrane protein beta-barrel" evidence="3">
    <location>
        <begin position="7"/>
        <end position="161"/>
    </location>
</feature>
<name>A0A921HXX9_9BACT</name>
<dbReference type="EMBL" id="DYVX01000097">
    <property type="protein sequence ID" value="HJF93109.1"/>
    <property type="molecule type" value="Genomic_DNA"/>
</dbReference>
<reference evidence="4" key="2">
    <citation type="journal article" date="2021" name="PeerJ">
        <title>Extensive microbial diversity within the chicken gut microbiome revealed by metagenomics and culture.</title>
        <authorList>
            <person name="Gilroy R."/>
            <person name="Ravi A."/>
            <person name="Getino M."/>
            <person name="Pursley I."/>
            <person name="Horton D.L."/>
            <person name="Alikhan N.F."/>
            <person name="Baker D."/>
            <person name="Gharbi K."/>
            <person name="Hall N."/>
            <person name="Watson M."/>
            <person name="Adriaenssens E.M."/>
            <person name="Foster-Nyarko E."/>
            <person name="Jarju S."/>
            <person name="Secka A."/>
            <person name="Antonio M."/>
            <person name="Oren A."/>
            <person name="Chaudhuri R.R."/>
            <person name="La Ragione R."/>
            <person name="Hildebrand F."/>
            <person name="Pallen M.J."/>
        </authorList>
    </citation>
    <scope>NUCLEOTIDE SEQUENCE</scope>
    <source>
        <strain evidence="4">CHK55-1828</strain>
    </source>
</reference>
<evidence type="ECO:0000256" key="2">
    <source>
        <dbReference type="SAM" id="SignalP"/>
    </source>
</evidence>
<dbReference type="Gene3D" id="2.40.160.20">
    <property type="match status" value="1"/>
</dbReference>
<protein>
    <submittedName>
        <fullName evidence="4">Porin family protein</fullName>
    </submittedName>
</protein>
<keyword evidence="1 2" id="KW-0732">Signal</keyword>
<sequence>MKKILVFLVAVIACCTVSQAQQGQSAVGVYLNYGNETNVGLGLKYRYSFNDNWRIEPAFDYYFKHDYVSFWDLGANVHYVFHPTEVVHIYPLAGLHYANATAHMKDVGLGDNVSDGKFGINLGAGVDFKVAAALTVGIEAKYQIVNDFNQLVVSAGITYCF</sequence>
<dbReference type="InterPro" id="IPR011250">
    <property type="entry name" value="OMP/PagP_B-barrel"/>
</dbReference>
<dbReference type="NCBIfam" id="TIGR01414">
    <property type="entry name" value="autotrans_barl"/>
    <property type="match status" value="1"/>
</dbReference>
<feature type="chain" id="PRO_5037018997" evidence="2">
    <location>
        <begin position="21"/>
        <end position="161"/>
    </location>
</feature>
<dbReference type="AlphaFoldDB" id="A0A921HXX9"/>
<keyword evidence="7" id="KW-1185">Reference proteome</keyword>
<dbReference type="Proteomes" id="UP000766986">
    <property type="component" value="Unassembled WGS sequence"/>
</dbReference>
<dbReference type="OrthoDB" id="1163183at2"/>
<accession>A0A921HXX9</accession>
<dbReference type="Pfam" id="PF13505">
    <property type="entry name" value="OMP_b-brl"/>
    <property type="match status" value="1"/>
</dbReference>
<reference evidence="4" key="4">
    <citation type="submission" date="2021-09" db="EMBL/GenBank/DDBJ databases">
        <authorList>
            <person name="Gilroy R."/>
        </authorList>
    </citation>
    <scope>NUCLEOTIDE SEQUENCE</scope>
    <source>
        <strain evidence="4">CHK55-1828</strain>
    </source>
</reference>
<dbReference type="EMBL" id="JACLYZ010000004">
    <property type="protein sequence ID" value="MBM6734180.1"/>
    <property type="molecule type" value="Genomic_DNA"/>
</dbReference>
<dbReference type="RefSeq" id="WP_022021574.1">
    <property type="nucleotide sequence ID" value="NZ_CALUIP010000003.1"/>
</dbReference>
<evidence type="ECO:0000313" key="7">
    <source>
        <dbReference type="Proteomes" id="UP000766986"/>
    </source>
</evidence>
<evidence type="ECO:0000313" key="5">
    <source>
        <dbReference type="EMBL" id="MBM6734180.1"/>
    </source>
</evidence>
<proteinExistence type="predicted"/>
<evidence type="ECO:0000256" key="1">
    <source>
        <dbReference type="ARBA" id="ARBA00022729"/>
    </source>
</evidence>
<comment type="caution">
    <text evidence="4">The sequence shown here is derived from an EMBL/GenBank/DDBJ whole genome shotgun (WGS) entry which is preliminary data.</text>
</comment>
<reference evidence="5 7" key="3">
    <citation type="journal article" date="2021" name="Sci. Rep.">
        <title>The distribution of antibiotic resistance genes in chicken gut microbiota commensals.</title>
        <authorList>
            <person name="Juricova H."/>
            <person name="Matiasovicova J."/>
            <person name="Kubasova T."/>
            <person name="Cejkova D."/>
            <person name="Rychlik I."/>
        </authorList>
    </citation>
    <scope>NUCLEOTIDE SEQUENCE [LARGE SCALE GENOMIC DNA]</scope>
    <source>
        <strain evidence="5 7">An772</strain>
    </source>
</reference>
<gene>
    <name evidence="5" type="ORF">H7U35_02900</name>
    <name evidence="4" type="ORF">K8W02_12115</name>
</gene>